<keyword evidence="2" id="KW-1185">Reference proteome</keyword>
<dbReference type="AlphaFoldDB" id="A0AAV5CI80"/>
<gene>
    <name evidence="1" type="primary">ga14716</name>
    <name evidence="1" type="ORF">PR202_ga14716</name>
</gene>
<reference evidence="1" key="1">
    <citation type="journal article" date="2018" name="DNA Res.">
        <title>Multiple hybrid de novo genome assembly of finger millet, an orphan allotetraploid crop.</title>
        <authorList>
            <person name="Hatakeyama M."/>
            <person name="Aluri S."/>
            <person name="Balachadran M.T."/>
            <person name="Sivarajan S.R."/>
            <person name="Patrignani A."/>
            <person name="Gruter S."/>
            <person name="Poveda L."/>
            <person name="Shimizu-Inatsugi R."/>
            <person name="Baeten J."/>
            <person name="Francoijs K.J."/>
            <person name="Nataraja K.N."/>
            <person name="Reddy Y.A.N."/>
            <person name="Phadnis S."/>
            <person name="Ravikumar R.L."/>
            <person name="Schlapbach R."/>
            <person name="Sreeman S.M."/>
            <person name="Shimizu K.K."/>
        </authorList>
    </citation>
    <scope>NUCLEOTIDE SEQUENCE</scope>
</reference>
<accession>A0AAV5CI80</accession>
<organism evidence="1 2">
    <name type="scientific">Eleusine coracana subsp. coracana</name>
    <dbReference type="NCBI Taxonomy" id="191504"/>
    <lineage>
        <taxon>Eukaryota</taxon>
        <taxon>Viridiplantae</taxon>
        <taxon>Streptophyta</taxon>
        <taxon>Embryophyta</taxon>
        <taxon>Tracheophyta</taxon>
        <taxon>Spermatophyta</taxon>
        <taxon>Magnoliopsida</taxon>
        <taxon>Liliopsida</taxon>
        <taxon>Poales</taxon>
        <taxon>Poaceae</taxon>
        <taxon>PACMAD clade</taxon>
        <taxon>Chloridoideae</taxon>
        <taxon>Cynodonteae</taxon>
        <taxon>Eleusininae</taxon>
        <taxon>Eleusine</taxon>
    </lineage>
</organism>
<proteinExistence type="predicted"/>
<name>A0AAV5CI80_ELECO</name>
<evidence type="ECO:0000313" key="1">
    <source>
        <dbReference type="EMBL" id="GJM97764.1"/>
    </source>
</evidence>
<dbReference type="EMBL" id="BQKI01000007">
    <property type="protein sequence ID" value="GJM97764.1"/>
    <property type="molecule type" value="Genomic_DNA"/>
</dbReference>
<sequence length="84" mass="8750">MSQYKPMWASGRNVAGWSSRIAWTCIRCRRLDLLHGTAGTSSQHGANRGGGVGCRILKAGCILGVAPASNCLFRGGDRGSGNAS</sequence>
<protein>
    <submittedName>
        <fullName evidence="1">Uncharacterized protein</fullName>
    </submittedName>
</protein>
<reference evidence="1" key="2">
    <citation type="submission" date="2021-12" db="EMBL/GenBank/DDBJ databases">
        <title>Resequencing data analysis of finger millet.</title>
        <authorList>
            <person name="Hatakeyama M."/>
            <person name="Aluri S."/>
            <person name="Balachadran M.T."/>
            <person name="Sivarajan S.R."/>
            <person name="Poveda L."/>
            <person name="Shimizu-Inatsugi R."/>
            <person name="Schlapbach R."/>
            <person name="Sreeman S.M."/>
            <person name="Shimizu K.K."/>
        </authorList>
    </citation>
    <scope>NUCLEOTIDE SEQUENCE</scope>
</reference>
<comment type="caution">
    <text evidence="1">The sequence shown here is derived from an EMBL/GenBank/DDBJ whole genome shotgun (WGS) entry which is preliminary data.</text>
</comment>
<evidence type="ECO:0000313" key="2">
    <source>
        <dbReference type="Proteomes" id="UP001054889"/>
    </source>
</evidence>
<dbReference type="Proteomes" id="UP001054889">
    <property type="component" value="Unassembled WGS sequence"/>
</dbReference>